<gene>
    <name evidence="1" type="ORF">SPELUC_LOCUS8862</name>
</gene>
<protein>
    <submittedName>
        <fullName evidence="1">17465_t:CDS:1</fullName>
    </submittedName>
</protein>
<sequence>MRVSKKNSPPKKVVDSIRKEMTNPNFPYKNIGLSPSATPLEKNKYEICQKILAYKQDNNLTTEKVAKSIQLTAPETEDIFFARINKFTLDRLMDYAARLGIILQIKEAANLSPKIPRSIFAARK</sequence>
<evidence type="ECO:0000313" key="2">
    <source>
        <dbReference type="Proteomes" id="UP000789366"/>
    </source>
</evidence>
<comment type="caution">
    <text evidence="1">The sequence shown here is derived from an EMBL/GenBank/DDBJ whole genome shotgun (WGS) entry which is preliminary data.</text>
</comment>
<name>A0ACA9NDM3_9GLOM</name>
<reference evidence="1" key="1">
    <citation type="submission" date="2021-06" db="EMBL/GenBank/DDBJ databases">
        <authorList>
            <person name="Kallberg Y."/>
            <person name="Tangrot J."/>
            <person name="Rosling A."/>
        </authorList>
    </citation>
    <scope>NUCLEOTIDE SEQUENCE</scope>
    <source>
        <strain evidence="1">28 12/20/2015</strain>
    </source>
</reference>
<organism evidence="1 2">
    <name type="scientific">Cetraspora pellucida</name>
    <dbReference type="NCBI Taxonomy" id="1433469"/>
    <lineage>
        <taxon>Eukaryota</taxon>
        <taxon>Fungi</taxon>
        <taxon>Fungi incertae sedis</taxon>
        <taxon>Mucoromycota</taxon>
        <taxon>Glomeromycotina</taxon>
        <taxon>Glomeromycetes</taxon>
        <taxon>Diversisporales</taxon>
        <taxon>Gigasporaceae</taxon>
        <taxon>Cetraspora</taxon>
    </lineage>
</organism>
<proteinExistence type="predicted"/>
<dbReference type="Proteomes" id="UP000789366">
    <property type="component" value="Unassembled WGS sequence"/>
</dbReference>
<feature type="non-terminal residue" evidence="1">
    <location>
        <position position="124"/>
    </location>
</feature>
<keyword evidence="2" id="KW-1185">Reference proteome</keyword>
<accession>A0ACA9NDM3</accession>
<dbReference type="EMBL" id="CAJVPW010013908">
    <property type="protein sequence ID" value="CAG8649493.1"/>
    <property type="molecule type" value="Genomic_DNA"/>
</dbReference>
<evidence type="ECO:0000313" key="1">
    <source>
        <dbReference type="EMBL" id="CAG8649493.1"/>
    </source>
</evidence>